<accession>A0ABR4I5E7</accession>
<evidence type="ECO:0000313" key="2">
    <source>
        <dbReference type="Proteomes" id="UP001610334"/>
    </source>
</evidence>
<dbReference type="Proteomes" id="UP001610334">
    <property type="component" value="Unassembled WGS sequence"/>
</dbReference>
<reference evidence="1 2" key="1">
    <citation type="submission" date="2024-07" db="EMBL/GenBank/DDBJ databases">
        <title>Section-level genome sequencing and comparative genomics of Aspergillus sections Usti and Cavernicolus.</title>
        <authorList>
            <consortium name="Lawrence Berkeley National Laboratory"/>
            <person name="Nybo J.L."/>
            <person name="Vesth T.C."/>
            <person name="Theobald S."/>
            <person name="Frisvad J.C."/>
            <person name="Larsen T.O."/>
            <person name="Kjaerboelling I."/>
            <person name="Rothschild-Mancinelli K."/>
            <person name="Lyhne E.K."/>
            <person name="Kogle M.E."/>
            <person name="Barry K."/>
            <person name="Clum A."/>
            <person name="Na H."/>
            <person name="Ledsgaard L."/>
            <person name="Lin J."/>
            <person name="Lipzen A."/>
            <person name="Kuo A."/>
            <person name="Riley R."/>
            <person name="Mondo S."/>
            <person name="Labutti K."/>
            <person name="Haridas S."/>
            <person name="Pangalinan J."/>
            <person name="Salamov A.A."/>
            <person name="Simmons B.A."/>
            <person name="Magnuson J.K."/>
            <person name="Chen J."/>
            <person name="Drula E."/>
            <person name="Henrissat B."/>
            <person name="Wiebenga A."/>
            <person name="Lubbers R.J."/>
            <person name="Gomes A.C."/>
            <person name="Makela M.R."/>
            <person name="Stajich J."/>
            <person name="Grigoriev I.V."/>
            <person name="Mortensen U.H."/>
            <person name="De Vries R.P."/>
            <person name="Baker S.E."/>
            <person name="Andersen M.R."/>
        </authorList>
    </citation>
    <scope>NUCLEOTIDE SEQUENCE [LARGE SCALE GENOMIC DNA]</scope>
    <source>
        <strain evidence="1 2">CBS 588.65</strain>
    </source>
</reference>
<keyword evidence="2" id="KW-1185">Reference proteome</keyword>
<protein>
    <recommendedName>
        <fullName evidence="3">NACHT-NTPase and P-loop NTPases N-terminal domain-containing protein</fullName>
    </recommendedName>
</protein>
<comment type="caution">
    <text evidence="1">The sequence shown here is derived from an EMBL/GenBank/DDBJ whole genome shotgun (WGS) entry which is preliminary data.</text>
</comment>
<evidence type="ECO:0000313" key="1">
    <source>
        <dbReference type="EMBL" id="KAL2822979.1"/>
    </source>
</evidence>
<evidence type="ECO:0008006" key="3">
    <source>
        <dbReference type="Google" id="ProtNLM"/>
    </source>
</evidence>
<dbReference type="EMBL" id="JBFXLT010000001">
    <property type="protein sequence ID" value="KAL2822979.1"/>
    <property type="molecule type" value="Genomic_DNA"/>
</dbReference>
<name>A0ABR4I5E7_9EURO</name>
<proteinExistence type="predicted"/>
<organism evidence="1 2">
    <name type="scientific">Aspergillus granulosus</name>
    <dbReference type="NCBI Taxonomy" id="176169"/>
    <lineage>
        <taxon>Eukaryota</taxon>
        <taxon>Fungi</taxon>
        <taxon>Dikarya</taxon>
        <taxon>Ascomycota</taxon>
        <taxon>Pezizomycotina</taxon>
        <taxon>Eurotiomycetes</taxon>
        <taxon>Eurotiomycetidae</taxon>
        <taxon>Eurotiales</taxon>
        <taxon>Aspergillaceae</taxon>
        <taxon>Aspergillus</taxon>
        <taxon>Aspergillus subgen. Nidulantes</taxon>
    </lineage>
</organism>
<sequence>MAEASLILSIVTPVYETVRKGAREYKGAQDLLAGESKLEEQAGALRALLEEHASMGIPEHLSGAKKDLYTQLVDRCKGIYQEIEEIKQKYQSHLHMGAMRVCLRKLVGRSKLKKLEESLRSVIETVKAYHAVESMLVSYLSFALTAAFSSFV</sequence>
<gene>
    <name evidence="1" type="ORF">BJX63DRAFT_376001</name>
</gene>